<dbReference type="EMBL" id="WIOL01000002">
    <property type="protein sequence ID" value="MQT17206.1"/>
    <property type="molecule type" value="Genomic_DNA"/>
</dbReference>
<evidence type="ECO:0000313" key="2">
    <source>
        <dbReference type="EMBL" id="MQT17206.1"/>
    </source>
</evidence>
<evidence type="ECO:0000313" key="3">
    <source>
        <dbReference type="Proteomes" id="UP000481327"/>
    </source>
</evidence>
<sequence length="98" mass="9811">MSKILHAAVAAAVLAGGLATPVVAKDNNRQRYEYNGRTYNSLAACREKKRKSTKDGTIVGAAAAGIGAAVLGANLGESALIAGGGALVGNQLGKTKKC</sequence>
<dbReference type="Proteomes" id="UP000481327">
    <property type="component" value="Unassembled WGS sequence"/>
</dbReference>
<evidence type="ECO:0000256" key="1">
    <source>
        <dbReference type="SAM" id="SignalP"/>
    </source>
</evidence>
<feature type="signal peptide" evidence="1">
    <location>
        <begin position="1"/>
        <end position="24"/>
    </location>
</feature>
<keyword evidence="3" id="KW-1185">Reference proteome</keyword>
<dbReference type="AlphaFoldDB" id="A0A7C9KXN0"/>
<keyword evidence="1" id="KW-0732">Signal</keyword>
<gene>
    <name evidence="2" type="ORF">F3168_08010</name>
</gene>
<accession>A0A7C9KXN0</accession>
<comment type="caution">
    <text evidence="2">The sequence shown here is derived from an EMBL/GenBank/DDBJ whole genome shotgun (WGS) entry which is preliminary data.</text>
</comment>
<evidence type="ECO:0008006" key="4">
    <source>
        <dbReference type="Google" id="ProtNLM"/>
    </source>
</evidence>
<dbReference type="RefSeq" id="WP_152577616.1">
    <property type="nucleotide sequence ID" value="NZ_JAATJI010000001.1"/>
</dbReference>
<reference evidence="2 3" key="1">
    <citation type="submission" date="2019-09" db="EMBL/GenBank/DDBJ databases">
        <title>Polymorphobacter sp. isolated from a lake in China.</title>
        <authorList>
            <person name="Liu Z."/>
        </authorList>
    </citation>
    <scope>NUCLEOTIDE SEQUENCE [LARGE SCALE GENOMIC DNA]</scope>
    <source>
        <strain evidence="2 3">D40P</strain>
    </source>
</reference>
<feature type="chain" id="PRO_5028978163" description="17 kDa surface antigen" evidence="1">
    <location>
        <begin position="25"/>
        <end position="98"/>
    </location>
</feature>
<protein>
    <recommendedName>
        <fullName evidence="4">17 kDa surface antigen</fullName>
    </recommendedName>
</protein>
<proteinExistence type="predicted"/>
<organism evidence="2 3">
    <name type="scientific">Sandarakinorhabdus fusca</name>
    <dbReference type="NCBI Taxonomy" id="1439888"/>
    <lineage>
        <taxon>Bacteria</taxon>
        <taxon>Pseudomonadati</taxon>
        <taxon>Pseudomonadota</taxon>
        <taxon>Alphaproteobacteria</taxon>
        <taxon>Sphingomonadales</taxon>
        <taxon>Sphingosinicellaceae</taxon>
        <taxon>Sandarakinorhabdus</taxon>
    </lineage>
</organism>
<name>A0A7C9KXN0_9SPHN</name>